<feature type="non-terminal residue" evidence="2">
    <location>
        <position position="1"/>
    </location>
</feature>
<sequence>MASIRSSFQLFPRHATHGAREIVLNIIKTAKGPMSTKEVYDLAIKRTGTKFAKVEPLQDIKSLLEAKRAAGIKIPRKLPPHPNHEIRSIKYLKTVVLPDLVARNALEKFMTKVTLTPEQVRRRVEAAPSNEQKVLQQTLSKPINAWLWRPNAPAPVTSPAPEPTGPRPRGILALTPAAVGVGGDWSHLNKRRQRARELKVE</sequence>
<accession>A0A0C9V740</accession>
<name>A0A0C9V740_9AGAM</name>
<reference evidence="2 3" key="1">
    <citation type="submission" date="2014-04" db="EMBL/GenBank/DDBJ databases">
        <title>Evolutionary Origins and Diversification of the Mycorrhizal Mutualists.</title>
        <authorList>
            <consortium name="DOE Joint Genome Institute"/>
            <consortium name="Mycorrhizal Genomics Consortium"/>
            <person name="Kohler A."/>
            <person name="Kuo A."/>
            <person name="Nagy L.G."/>
            <person name="Floudas D."/>
            <person name="Copeland A."/>
            <person name="Barry K.W."/>
            <person name="Cichocki N."/>
            <person name="Veneault-Fourrey C."/>
            <person name="LaButti K."/>
            <person name="Lindquist E.A."/>
            <person name="Lipzen A."/>
            <person name="Lundell T."/>
            <person name="Morin E."/>
            <person name="Murat C."/>
            <person name="Riley R."/>
            <person name="Ohm R."/>
            <person name="Sun H."/>
            <person name="Tunlid A."/>
            <person name="Henrissat B."/>
            <person name="Grigoriev I.V."/>
            <person name="Hibbett D.S."/>
            <person name="Martin F."/>
        </authorList>
    </citation>
    <scope>NUCLEOTIDE SEQUENCE [LARGE SCALE GENOMIC DNA]</scope>
    <source>
        <strain evidence="2 3">MD-312</strain>
    </source>
</reference>
<dbReference type="EMBL" id="KN839862">
    <property type="protein sequence ID" value="KIJ61464.1"/>
    <property type="molecule type" value="Genomic_DNA"/>
</dbReference>
<feature type="compositionally biased region" description="Pro residues" evidence="1">
    <location>
        <begin position="152"/>
        <end position="166"/>
    </location>
</feature>
<evidence type="ECO:0000313" key="2">
    <source>
        <dbReference type="EMBL" id="KIJ61464.1"/>
    </source>
</evidence>
<dbReference type="HOGENOM" id="CLU_108118_0_0_1"/>
<dbReference type="OrthoDB" id="2587968at2759"/>
<evidence type="ECO:0000256" key="1">
    <source>
        <dbReference type="SAM" id="MobiDB-lite"/>
    </source>
</evidence>
<dbReference type="Proteomes" id="UP000053820">
    <property type="component" value="Unassembled WGS sequence"/>
</dbReference>
<protein>
    <submittedName>
        <fullName evidence="2">Uncharacterized protein</fullName>
    </submittedName>
</protein>
<feature type="region of interest" description="Disordered" evidence="1">
    <location>
        <begin position="150"/>
        <end position="171"/>
    </location>
</feature>
<gene>
    <name evidence="2" type="ORF">HYDPIDRAFT_137791</name>
</gene>
<evidence type="ECO:0000313" key="3">
    <source>
        <dbReference type="Proteomes" id="UP000053820"/>
    </source>
</evidence>
<keyword evidence="3" id="KW-1185">Reference proteome</keyword>
<organism evidence="2 3">
    <name type="scientific">Hydnomerulius pinastri MD-312</name>
    <dbReference type="NCBI Taxonomy" id="994086"/>
    <lineage>
        <taxon>Eukaryota</taxon>
        <taxon>Fungi</taxon>
        <taxon>Dikarya</taxon>
        <taxon>Basidiomycota</taxon>
        <taxon>Agaricomycotina</taxon>
        <taxon>Agaricomycetes</taxon>
        <taxon>Agaricomycetidae</taxon>
        <taxon>Boletales</taxon>
        <taxon>Boletales incertae sedis</taxon>
        <taxon>Leucogyrophana</taxon>
    </lineage>
</organism>
<proteinExistence type="predicted"/>
<dbReference type="AlphaFoldDB" id="A0A0C9V740"/>